<evidence type="ECO:0000256" key="1">
    <source>
        <dbReference type="SAM" id="Phobius"/>
    </source>
</evidence>
<keyword evidence="1" id="KW-0812">Transmembrane</keyword>
<accession>A0AAV9R7L3</accession>
<keyword evidence="1" id="KW-0472">Membrane</keyword>
<reference evidence="2 3" key="1">
    <citation type="submission" date="2021-06" db="EMBL/GenBank/DDBJ databases">
        <authorList>
            <person name="Palmer J.M."/>
        </authorList>
    </citation>
    <scope>NUCLEOTIDE SEQUENCE [LARGE SCALE GENOMIC DNA]</scope>
    <source>
        <strain evidence="2 3">MEX-2019</strain>
        <tissue evidence="2">Muscle</tissue>
    </source>
</reference>
<comment type="caution">
    <text evidence="2">The sequence shown here is derived from an EMBL/GenBank/DDBJ whole genome shotgun (WGS) entry which is preliminary data.</text>
</comment>
<evidence type="ECO:0000313" key="2">
    <source>
        <dbReference type="EMBL" id="KAK5605774.1"/>
    </source>
</evidence>
<evidence type="ECO:0000313" key="3">
    <source>
        <dbReference type="Proteomes" id="UP001311232"/>
    </source>
</evidence>
<gene>
    <name evidence="2" type="ORF">CRENBAI_006319</name>
</gene>
<sequence>MDVSIDVPIWRHTVNDRAMIVLKMEGGGGGGVERRAVWLGDDNDKEGYYSAPHGASLFFAFVCECVCVGVCVCVFEKEREEWYSSSMSLNDVAFPAHWLLLTSLFFSPSPHLSRHYLLLLLFIQPWLSLYHKHLIFLF</sequence>
<dbReference type="Proteomes" id="UP001311232">
    <property type="component" value="Unassembled WGS sequence"/>
</dbReference>
<dbReference type="EMBL" id="JAHHUM010002163">
    <property type="protein sequence ID" value="KAK5605774.1"/>
    <property type="molecule type" value="Genomic_DNA"/>
</dbReference>
<keyword evidence="3" id="KW-1185">Reference proteome</keyword>
<feature type="transmembrane region" description="Helical" evidence="1">
    <location>
        <begin position="55"/>
        <end position="75"/>
    </location>
</feature>
<proteinExistence type="predicted"/>
<protein>
    <submittedName>
        <fullName evidence="2">Uncharacterized protein</fullName>
    </submittedName>
</protein>
<organism evidence="2 3">
    <name type="scientific">Crenichthys baileyi</name>
    <name type="common">White River springfish</name>
    <dbReference type="NCBI Taxonomy" id="28760"/>
    <lineage>
        <taxon>Eukaryota</taxon>
        <taxon>Metazoa</taxon>
        <taxon>Chordata</taxon>
        <taxon>Craniata</taxon>
        <taxon>Vertebrata</taxon>
        <taxon>Euteleostomi</taxon>
        <taxon>Actinopterygii</taxon>
        <taxon>Neopterygii</taxon>
        <taxon>Teleostei</taxon>
        <taxon>Neoteleostei</taxon>
        <taxon>Acanthomorphata</taxon>
        <taxon>Ovalentaria</taxon>
        <taxon>Atherinomorphae</taxon>
        <taxon>Cyprinodontiformes</taxon>
        <taxon>Goodeidae</taxon>
        <taxon>Crenichthys</taxon>
    </lineage>
</organism>
<name>A0AAV9R7L3_9TELE</name>
<dbReference type="AlphaFoldDB" id="A0AAV9R7L3"/>
<keyword evidence="1" id="KW-1133">Transmembrane helix</keyword>